<keyword evidence="1" id="KW-1133">Transmembrane helix</keyword>
<evidence type="ECO:0000313" key="3">
    <source>
        <dbReference type="Proteomes" id="UP000182077"/>
    </source>
</evidence>
<dbReference type="RefSeq" id="WP_071857503.1">
    <property type="nucleotide sequence ID" value="NZ_JBHSHK010000009.1"/>
</dbReference>
<protein>
    <recommendedName>
        <fullName evidence="4">DNA-directed RNA polymerase subunit beta</fullName>
    </recommendedName>
</protein>
<dbReference type="EMBL" id="JXKQ01000004">
    <property type="protein sequence ID" value="OJG45837.1"/>
    <property type="molecule type" value="Genomic_DNA"/>
</dbReference>
<keyword evidence="1" id="KW-0812">Transmembrane</keyword>
<reference evidence="2 3" key="1">
    <citation type="submission" date="2014-12" db="EMBL/GenBank/DDBJ databases">
        <title>Draft genome sequences of 29 type strains of Enterococci.</title>
        <authorList>
            <person name="Zhong Z."/>
            <person name="Sun Z."/>
            <person name="Liu W."/>
            <person name="Zhang W."/>
            <person name="Zhang H."/>
        </authorList>
    </citation>
    <scope>NUCLEOTIDE SEQUENCE [LARGE SCALE GENOMIC DNA]</scope>
    <source>
        <strain evidence="2 3">DSM 17122</strain>
    </source>
</reference>
<proteinExistence type="predicted"/>
<dbReference type="AlphaFoldDB" id="A0A1L8TNG6"/>
<evidence type="ECO:0008006" key="4">
    <source>
        <dbReference type="Google" id="ProtNLM"/>
    </source>
</evidence>
<keyword evidence="3" id="KW-1185">Reference proteome</keyword>
<gene>
    <name evidence="2" type="ORF">RV04_GL001603</name>
</gene>
<dbReference type="InterPro" id="IPR024596">
    <property type="entry name" value="RNApol_su_b/EpuA"/>
</dbReference>
<organism evidence="2 3">
    <name type="scientific">Enterococcus hermanniensis</name>
    <dbReference type="NCBI Taxonomy" id="249189"/>
    <lineage>
        <taxon>Bacteria</taxon>
        <taxon>Bacillati</taxon>
        <taxon>Bacillota</taxon>
        <taxon>Bacilli</taxon>
        <taxon>Lactobacillales</taxon>
        <taxon>Enterococcaceae</taxon>
        <taxon>Enterococcus</taxon>
    </lineage>
</organism>
<evidence type="ECO:0000256" key="1">
    <source>
        <dbReference type="SAM" id="Phobius"/>
    </source>
</evidence>
<dbReference type="Pfam" id="PF11772">
    <property type="entry name" value="EpuA"/>
    <property type="match status" value="1"/>
</dbReference>
<dbReference type="Proteomes" id="UP000182077">
    <property type="component" value="Unassembled WGS sequence"/>
</dbReference>
<feature type="transmembrane region" description="Helical" evidence="1">
    <location>
        <begin position="12"/>
        <end position="36"/>
    </location>
</feature>
<dbReference type="STRING" id="249189.RV04_GL001603"/>
<comment type="caution">
    <text evidence="2">The sequence shown here is derived from an EMBL/GenBank/DDBJ whole genome shotgun (WGS) entry which is preliminary data.</text>
</comment>
<keyword evidence="1" id="KW-0472">Membrane</keyword>
<name>A0A1L8TNG6_9ENTE</name>
<accession>A0A1L8TNG6</accession>
<sequence length="58" mass="6419">MSSSEHILRNLIRIVAILLAGVMLFIIGSMIGYGVMGGGNPFKVLLPDVWRHILDFVH</sequence>
<evidence type="ECO:0000313" key="2">
    <source>
        <dbReference type="EMBL" id="OJG45837.1"/>
    </source>
</evidence>